<keyword evidence="3" id="KW-0456">Lyase</keyword>
<evidence type="ECO:0000256" key="3">
    <source>
        <dbReference type="ARBA" id="ARBA00023239"/>
    </source>
</evidence>
<accession>A0ABR2PQK8</accession>
<name>A0ABR2PQK8_9ROSI</name>
<evidence type="ECO:0000256" key="4">
    <source>
        <dbReference type="ARBA" id="ARBA00023242"/>
    </source>
</evidence>
<evidence type="ECO:0000313" key="9">
    <source>
        <dbReference type="Proteomes" id="UP001396334"/>
    </source>
</evidence>
<keyword evidence="2" id="KW-0378">Hydrolase</keyword>
<gene>
    <name evidence="8" type="ORF">V6N11_028688</name>
</gene>
<protein>
    <recommendedName>
        <fullName evidence="5">U6 snRNA phosphodiesterase 1</fullName>
    </recommendedName>
    <alternativeName>
        <fullName evidence="6">3'-5' RNA exonuclease USB1</fullName>
    </alternativeName>
</protein>
<sequence>MFLLASLCRRAGQVSISYRSKMEALIATYRCDASSYSDSEDSSPPSLSVKSKPQTEEVLRHTRSLDSLQAGQSSRVRSFPHVEGNYALHVYIPVPMYKFAFDVTLYGDPKPHISLAWALGDISSSLKKVVQEETKSSGFSGSLQSSICTSKFIGIKYTADPSLAPTPEGPAELEENDELDPPIAKDQERRRGMRERRAPKALTDFVLF</sequence>
<dbReference type="Pfam" id="PF09749">
    <property type="entry name" value="HVSL"/>
    <property type="match status" value="1"/>
</dbReference>
<dbReference type="PANTHER" id="PTHR13522:SF3">
    <property type="entry name" value="U6 SNRNA PHOSPHODIESTERASE 1"/>
    <property type="match status" value="1"/>
</dbReference>
<evidence type="ECO:0000256" key="7">
    <source>
        <dbReference type="SAM" id="MobiDB-lite"/>
    </source>
</evidence>
<dbReference type="PANTHER" id="PTHR13522">
    <property type="entry name" value="U6 SNRNA PHOSPHODIESTERASE 1"/>
    <property type="match status" value="1"/>
</dbReference>
<feature type="compositionally biased region" description="Basic and acidic residues" evidence="7">
    <location>
        <begin position="183"/>
        <end position="197"/>
    </location>
</feature>
<dbReference type="EMBL" id="JBBPBN010000053">
    <property type="protein sequence ID" value="KAK8990725.1"/>
    <property type="molecule type" value="Genomic_DNA"/>
</dbReference>
<keyword evidence="9" id="KW-1185">Reference proteome</keyword>
<keyword evidence="1" id="KW-0540">Nuclease</keyword>
<comment type="caution">
    <text evidence="8">The sequence shown here is derived from an EMBL/GenBank/DDBJ whole genome shotgun (WGS) entry which is preliminary data.</text>
</comment>
<keyword evidence="4" id="KW-0539">Nucleus</keyword>
<feature type="region of interest" description="Disordered" evidence="7">
    <location>
        <begin position="34"/>
        <end position="55"/>
    </location>
</feature>
<proteinExistence type="predicted"/>
<evidence type="ECO:0000313" key="8">
    <source>
        <dbReference type="EMBL" id="KAK8990725.1"/>
    </source>
</evidence>
<feature type="region of interest" description="Disordered" evidence="7">
    <location>
        <begin position="163"/>
        <end position="197"/>
    </location>
</feature>
<evidence type="ECO:0000256" key="5">
    <source>
        <dbReference type="ARBA" id="ARBA00029543"/>
    </source>
</evidence>
<evidence type="ECO:0000256" key="2">
    <source>
        <dbReference type="ARBA" id="ARBA00022801"/>
    </source>
</evidence>
<reference evidence="8 9" key="1">
    <citation type="journal article" date="2024" name="G3 (Bethesda)">
        <title>Genome assembly of Hibiscus sabdariffa L. provides insights into metabolisms of medicinal natural products.</title>
        <authorList>
            <person name="Kim T."/>
        </authorList>
    </citation>
    <scope>NUCLEOTIDE SEQUENCE [LARGE SCALE GENOMIC DNA]</scope>
    <source>
        <strain evidence="8">TK-2024</strain>
        <tissue evidence="8">Old leaves</tissue>
    </source>
</reference>
<evidence type="ECO:0000256" key="6">
    <source>
        <dbReference type="ARBA" id="ARBA00030030"/>
    </source>
</evidence>
<feature type="compositionally biased region" description="Acidic residues" evidence="7">
    <location>
        <begin position="171"/>
        <end position="180"/>
    </location>
</feature>
<dbReference type="InterPro" id="IPR027521">
    <property type="entry name" value="Usb1"/>
</dbReference>
<dbReference type="Proteomes" id="UP001396334">
    <property type="component" value="Unassembled WGS sequence"/>
</dbReference>
<organism evidence="8 9">
    <name type="scientific">Hibiscus sabdariffa</name>
    <name type="common">roselle</name>
    <dbReference type="NCBI Taxonomy" id="183260"/>
    <lineage>
        <taxon>Eukaryota</taxon>
        <taxon>Viridiplantae</taxon>
        <taxon>Streptophyta</taxon>
        <taxon>Embryophyta</taxon>
        <taxon>Tracheophyta</taxon>
        <taxon>Spermatophyta</taxon>
        <taxon>Magnoliopsida</taxon>
        <taxon>eudicotyledons</taxon>
        <taxon>Gunneridae</taxon>
        <taxon>Pentapetalae</taxon>
        <taxon>rosids</taxon>
        <taxon>malvids</taxon>
        <taxon>Malvales</taxon>
        <taxon>Malvaceae</taxon>
        <taxon>Malvoideae</taxon>
        <taxon>Hibiscus</taxon>
    </lineage>
</organism>
<evidence type="ECO:0000256" key="1">
    <source>
        <dbReference type="ARBA" id="ARBA00022722"/>
    </source>
</evidence>
<feature type="compositionally biased region" description="Low complexity" evidence="7">
    <location>
        <begin position="34"/>
        <end position="52"/>
    </location>
</feature>